<dbReference type="InterPro" id="IPR036264">
    <property type="entry name" value="Bact_exopeptidase_dim_dom"/>
</dbReference>
<dbReference type="InterPro" id="IPR011650">
    <property type="entry name" value="Peptidase_M20_dimer"/>
</dbReference>
<dbReference type="PIRSF" id="PIRSF005962">
    <property type="entry name" value="Pept_M20D_amidohydro"/>
    <property type="match status" value="1"/>
</dbReference>
<keyword evidence="3" id="KW-1185">Reference proteome</keyword>
<evidence type="ECO:0000313" key="2">
    <source>
        <dbReference type="EMBL" id="UUT36032.1"/>
    </source>
</evidence>
<evidence type="ECO:0000259" key="1">
    <source>
        <dbReference type="Pfam" id="PF07687"/>
    </source>
</evidence>
<dbReference type="PANTHER" id="PTHR11014:SF63">
    <property type="entry name" value="METALLOPEPTIDASE, PUTATIVE (AFU_ORTHOLOGUE AFUA_6G09600)-RELATED"/>
    <property type="match status" value="1"/>
</dbReference>
<dbReference type="EMBL" id="CP091139">
    <property type="protein sequence ID" value="UUT36032.1"/>
    <property type="molecule type" value="Genomic_DNA"/>
</dbReference>
<dbReference type="InterPro" id="IPR002933">
    <property type="entry name" value="Peptidase_M20"/>
</dbReference>
<dbReference type="Pfam" id="PF07687">
    <property type="entry name" value="M20_dimer"/>
    <property type="match status" value="1"/>
</dbReference>
<dbReference type="Pfam" id="PF01546">
    <property type="entry name" value="Peptidase_M20"/>
    <property type="match status" value="1"/>
</dbReference>
<reference evidence="2" key="1">
    <citation type="submission" date="2022-01" db="EMBL/GenBank/DDBJ databases">
        <title>Microbacterium eymi and Microbacterium rhizovicinus sp. nov., isolated from the rhizospheric soil of Elymus tsukushiensis, a plant native to the Dokdo Islands, Republic of Korea.</title>
        <authorList>
            <person name="Hwang Y.J."/>
        </authorList>
    </citation>
    <scope>NUCLEOTIDE SEQUENCE</scope>
    <source>
        <strain evidence="2">KUDC0405</strain>
    </source>
</reference>
<dbReference type="PANTHER" id="PTHR11014">
    <property type="entry name" value="PEPTIDASE M20 FAMILY MEMBER"/>
    <property type="match status" value="1"/>
</dbReference>
<dbReference type="SUPFAM" id="SSF55031">
    <property type="entry name" value="Bacterial exopeptidase dimerisation domain"/>
    <property type="match status" value="1"/>
</dbReference>
<dbReference type="RefSeq" id="WP_259612680.1">
    <property type="nucleotide sequence ID" value="NZ_CP091139.2"/>
</dbReference>
<dbReference type="Gene3D" id="3.40.630.10">
    <property type="entry name" value="Zn peptidases"/>
    <property type="match status" value="1"/>
</dbReference>
<evidence type="ECO:0000313" key="3">
    <source>
        <dbReference type="Proteomes" id="UP001054811"/>
    </source>
</evidence>
<accession>A0ABY5NLK8</accession>
<protein>
    <submittedName>
        <fullName evidence="2">Amidohydrolase</fullName>
    </submittedName>
</protein>
<dbReference type="NCBIfam" id="TIGR01891">
    <property type="entry name" value="amidohydrolases"/>
    <property type="match status" value="1"/>
</dbReference>
<dbReference type="Proteomes" id="UP001054811">
    <property type="component" value="Chromosome"/>
</dbReference>
<sequence>MSAFTDLVAQYGSIRADQEDTYRDLHRHPELSHDETRTAAEVARLLTSWGYRLKQGVGGTGVVGVLVGGDGPTVLLRADMDALPIREATGAAYASTVEATDAAGQTVPVMHACGHDVHVACLLGAARLLAARPEAWRGTVIALFQPAEETGDGARGMIEDGLADRIPRPDVALAQHVLRGPSGRALTREGPVLSAADSMRIRVFGRGGHGSMPQNTIDPVVLASMIVVRLQTVVAREIAPTEPAVLTVGSMHAGSKSNIIPDEAVLEVNMRSYTDQTRQRLRDAVERIVRAECAASGATREPEFEVFDSFPLTSNDPAATARVAGAFAAHFGERAEQMALQTASEDFSDLPRALGVPYVYWSVGGTDPQQWDAAVQAGTVDSDIPANHSPLFLPVMQPTLQTGTEALLVAAGAWIGV</sequence>
<proteinExistence type="predicted"/>
<gene>
    <name evidence="2" type="ORF">L2X98_23300</name>
</gene>
<dbReference type="Gene3D" id="3.30.70.360">
    <property type="match status" value="1"/>
</dbReference>
<dbReference type="SUPFAM" id="SSF53187">
    <property type="entry name" value="Zn-dependent exopeptidases"/>
    <property type="match status" value="1"/>
</dbReference>
<organism evidence="2 3">
    <name type="scientific">Microbacterium elymi</name>
    <dbReference type="NCBI Taxonomy" id="2909587"/>
    <lineage>
        <taxon>Bacteria</taxon>
        <taxon>Bacillati</taxon>
        <taxon>Actinomycetota</taxon>
        <taxon>Actinomycetes</taxon>
        <taxon>Micrococcales</taxon>
        <taxon>Microbacteriaceae</taxon>
        <taxon>Microbacterium</taxon>
    </lineage>
</organism>
<feature type="domain" description="Peptidase M20 dimerisation" evidence="1">
    <location>
        <begin position="198"/>
        <end position="293"/>
    </location>
</feature>
<dbReference type="InterPro" id="IPR017439">
    <property type="entry name" value="Amidohydrolase"/>
</dbReference>
<name>A0ABY5NLK8_9MICO</name>